<reference evidence="3 4" key="1">
    <citation type="submission" date="2014-06" db="EMBL/GenBank/DDBJ databases">
        <title>Evolutionary Origins and Diversification of the Mycorrhizal Mutualists.</title>
        <authorList>
            <consortium name="DOE Joint Genome Institute"/>
            <consortium name="Mycorrhizal Genomics Consortium"/>
            <person name="Kohler A."/>
            <person name="Kuo A."/>
            <person name="Nagy L.G."/>
            <person name="Floudas D."/>
            <person name="Copeland A."/>
            <person name="Barry K.W."/>
            <person name="Cichocki N."/>
            <person name="Veneault-Fourrey C."/>
            <person name="LaButti K."/>
            <person name="Lindquist E.A."/>
            <person name="Lipzen A."/>
            <person name="Lundell T."/>
            <person name="Morin E."/>
            <person name="Murat C."/>
            <person name="Riley R."/>
            <person name="Ohm R."/>
            <person name="Sun H."/>
            <person name="Tunlid A."/>
            <person name="Henrissat B."/>
            <person name="Grigoriev I.V."/>
            <person name="Hibbett D.S."/>
            <person name="Martin F."/>
        </authorList>
    </citation>
    <scope>NUCLEOTIDE SEQUENCE [LARGE SCALE GENOMIC DNA]</scope>
    <source>
        <strain evidence="3 4">SS14</strain>
    </source>
</reference>
<dbReference type="HOGENOM" id="CLU_093541_0_0_1"/>
<evidence type="ECO:0000313" key="3">
    <source>
        <dbReference type="EMBL" id="KIJ33449.1"/>
    </source>
</evidence>
<dbReference type="EMBL" id="KN837212">
    <property type="protein sequence ID" value="KIJ33449.1"/>
    <property type="molecule type" value="Genomic_DNA"/>
</dbReference>
<dbReference type="OrthoDB" id="9971254at2759"/>
<evidence type="ECO:0000259" key="2">
    <source>
        <dbReference type="Pfam" id="PF18885"/>
    </source>
</evidence>
<dbReference type="InterPro" id="IPR043708">
    <property type="entry name" value="DUF5648"/>
</dbReference>
<dbReference type="Proteomes" id="UP000054279">
    <property type="component" value="Unassembled WGS sequence"/>
</dbReference>
<sequence length="182" mass="19659">MKNILFALIVAFAMGHISVWGMPVEIFSAERRTADTCGDPSVATTYYEGFSRGNAEHGFNSMAAFIAVQTLGQDWQIDRPSFVAWKSPGQPSTTPLWELINPTTTDVVYLTSTNGVTPTLSGFSAVGIISYVYPTQICGSVPLYAAAGPSDHWYTTNLIEHDELLGVSGWTDDGVAAYVLPL</sequence>
<evidence type="ECO:0000313" key="4">
    <source>
        <dbReference type="Proteomes" id="UP000054279"/>
    </source>
</evidence>
<keyword evidence="4" id="KW-1185">Reference proteome</keyword>
<accession>A0A0C9UFC8</accession>
<keyword evidence="1" id="KW-0732">Signal</keyword>
<gene>
    <name evidence="3" type="ORF">M422DRAFT_783155</name>
</gene>
<protein>
    <recommendedName>
        <fullName evidence="2">DUF5648 domain-containing protein</fullName>
    </recommendedName>
</protein>
<dbReference type="AlphaFoldDB" id="A0A0C9UFC8"/>
<organism evidence="3 4">
    <name type="scientific">Sphaerobolus stellatus (strain SS14)</name>
    <dbReference type="NCBI Taxonomy" id="990650"/>
    <lineage>
        <taxon>Eukaryota</taxon>
        <taxon>Fungi</taxon>
        <taxon>Dikarya</taxon>
        <taxon>Basidiomycota</taxon>
        <taxon>Agaricomycotina</taxon>
        <taxon>Agaricomycetes</taxon>
        <taxon>Phallomycetidae</taxon>
        <taxon>Geastrales</taxon>
        <taxon>Sphaerobolaceae</taxon>
        <taxon>Sphaerobolus</taxon>
    </lineage>
</organism>
<proteinExistence type="predicted"/>
<evidence type="ECO:0000256" key="1">
    <source>
        <dbReference type="SAM" id="SignalP"/>
    </source>
</evidence>
<feature type="chain" id="PRO_5002204773" description="DUF5648 domain-containing protein" evidence="1">
    <location>
        <begin position="22"/>
        <end position="182"/>
    </location>
</feature>
<name>A0A0C9UFC8_SPHS4</name>
<feature type="signal peptide" evidence="1">
    <location>
        <begin position="1"/>
        <end position="21"/>
    </location>
</feature>
<feature type="domain" description="DUF5648" evidence="2">
    <location>
        <begin position="47"/>
        <end position="180"/>
    </location>
</feature>
<dbReference type="Pfam" id="PF18885">
    <property type="entry name" value="DUF5648"/>
    <property type="match status" value="1"/>
</dbReference>